<evidence type="ECO:0000313" key="2">
    <source>
        <dbReference type="Proteomes" id="UP000244223"/>
    </source>
</evidence>
<sequence>MSKKKDLEKLKKREAKIALEQQQSAEVWSLAREFADHPARGLTPQKLYNILTAAEQGDIVAQSNLFLDMEERDGHIYCEMSKRKRALLTLDWHIEPPKNATTAEKALAAEAQEWLENIDDFEDVMLDALDGIGHGFAALEVEWELLGNLQLPCKFHHRPQSWFQTPIDNLNDLRLRDGTMEGAELWPLGWLVHKHKAKSGYLTRSGLHRVLCWPYLFKNYSVRDLAEFLEIYGLPLRLGKYPSGATEKEKTTLLRAVTQIGHAAAGIIPQGMMIDFQEAAKGSHDPFQAMIDWCEKTQSKAILGGTLTTQADGKTSTNALGNVHNEVRHDLLTADAKQLSSTLTRGLIIPLLSINKAGFDPSRAPRFVFNTQEPEDIKLFSEAIPKLVGVGMQIPTQWAHEKLGIPLPENDTVAVLKSGTSQNSPTAALSTVVAALKQEPLAPSSNPTEDDKVTKNASVLFELIDKIPDEKLQSVIEPLLLPVISKLKSASNENERLSVLAEAYPTMDDGQLIETLGDLLFIADLWGRLSVQEELGQ</sequence>
<dbReference type="Pfam" id="PF06074">
    <property type="entry name" value="Portal_Mu"/>
    <property type="match status" value="1"/>
</dbReference>
<name>A0A2T5J441_9GAMM</name>
<dbReference type="OrthoDB" id="9797300at2"/>
<dbReference type="EMBL" id="QAON01000001">
    <property type="protein sequence ID" value="PTQ91263.1"/>
    <property type="molecule type" value="Genomic_DNA"/>
</dbReference>
<protein>
    <submittedName>
        <fullName evidence="1">Phage gp29-like protein</fullName>
    </submittedName>
</protein>
<dbReference type="AlphaFoldDB" id="A0A2T5J441"/>
<proteinExistence type="predicted"/>
<organism evidence="1 2">
    <name type="scientific">Agitococcus lubricus</name>
    <dbReference type="NCBI Taxonomy" id="1077255"/>
    <lineage>
        <taxon>Bacteria</taxon>
        <taxon>Pseudomonadati</taxon>
        <taxon>Pseudomonadota</taxon>
        <taxon>Gammaproteobacteria</taxon>
        <taxon>Moraxellales</taxon>
        <taxon>Moraxellaceae</taxon>
        <taxon>Agitococcus</taxon>
    </lineage>
</organism>
<accession>A0A2T5J441</accession>
<keyword evidence="2" id="KW-1185">Reference proteome</keyword>
<reference evidence="1 2" key="1">
    <citation type="submission" date="2018-04" db="EMBL/GenBank/DDBJ databases">
        <title>Genomic Encyclopedia of Archaeal and Bacterial Type Strains, Phase II (KMG-II): from individual species to whole genera.</title>
        <authorList>
            <person name="Goeker M."/>
        </authorList>
    </citation>
    <scope>NUCLEOTIDE SEQUENCE [LARGE SCALE GENOMIC DNA]</scope>
    <source>
        <strain evidence="1 2">DSM 5822</strain>
    </source>
</reference>
<dbReference type="RefSeq" id="WP_107864277.1">
    <property type="nucleotide sequence ID" value="NZ_QAON01000001.1"/>
</dbReference>
<comment type="caution">
    <text evidence="1">The sequence shown here is derived from an EMBL/GenBank/DDBJ whole genome shotgun (WGS) entry which is preliminary data.</text>
</comment>
<dbReference type="InterPro" id="IPR009279">
    <property type="entry name" value="Portal_Mu"/>
</dbReference>
<dbReference type="Proteomes" id="UP000244223">
    <property type="component" value="Unassembled WGS sequence"/>
</dbReference>
<evidence type="ECO:0000313" key="1">
    <source>
        <dbReference type="EMBL" id="PTQ91263.1"/>
    </source>
</evidence>
<gene>
    <name evidence="1" type="ORF">C8N29_101336</name>
</gene>